<evidence type="ECO:0000256" key="8">
    <source>
        <dbReference type="ARBA" id="ARBA00023004"/>
    </source>
</evidence>
<dbReference type="InterPro" id="IPR001128">
    <property type="entry name" value="Cyt_P450"/>
</dbReference>
<evidence type="ECO:0000256" key="3">
    <source>
        <dbReference type="ARBA" id="ARBA00022617"/>
    </source>
</evidence>
<dbReference type="PANTHER" id="PTHR47950:SF4">
    <property type="entry name" value="GERANIOL 8-HYDROXYLASE-LIKE"/>
    <property type="match status" value="1"/>
</dbReference>
<dbReference type="Pfam" id="PF00067">
    <property type="entry name" value="p450"/>
    <property type="match status" value="2"/>
</dbReference>
<keyword evidence="9" id="KW-0503">Monooxygenase</keyword>
<comment type="subcellular location">
    <subcellularLocation>
        <location evidence="1">Membrane</location>
        <topology evidence="1">Single-pass membrane protein</topology>
    </subcellularLocation>
</comment>
<comment type="similarity">
    <text evidence="2">Belongs to the cytochrome P450 family.</text>
</comment>
<dbReference type="EMBL" id="JAYDYQ010002534">
    <property type="protein sequence ID" value="KAK4483428.1"/>
    <property type="molecule type" value="Genomic_DNA"/>
</dbReference>
<organism evidence="12 13">
    <name type="scientific">Penstemon davidsonii</name>
    <dbReference type="NCBI Taxonomy" id="160366"/>
    <lineage>
        <taxon>Eukaryota</taxon>
        <taxon>Viridiplantae</taxon>
        <taxon>Streptophyta</taxon>
        <taxon>Embryophyta</taxon>
        <taxon>Tracheophyta</taxon>
        <taxon>Spermatophyta</taxon>
        <taxon>Magnoliopsida</taxon>
        <taxon>eudicotyledons</taxon>
        <taxon>Gunneridae</taxon>
        <taxon>Pentapetalae</taxon>
        <taxon>asterids</taxon>
        <taxon>lamiids</taxon>
        <taxon>Lamiales</taxon>
        <taxon>Plantaginaceae</taxon>
        <taxon>Cheloneae</taxon>
        <taxon>Penstemon</taxon>
    </lineage>
</organism>
<evidence type="ECO:0000313" key="13">
    <source>
        <dbReference type="Proteomes" id="UP001291926"/>
    </source>
</evidence>
<reference evidence="12 13" key="1">
    <citation type="journal article" date="2023" name="bioRxiv">
        <title>Genome report: Whole genome sequence and annotation of Penstemon davidsonii.</title>
        <authorList>
            <person name="Ostevik K.L."/>
            <person name="Alabady M."/>
            <person name="Zhang M."/>
            <person name="Rausher M.D."/>
        </authorList>
    </citation>
    <scope>NUCLEOTIDE SEQUENCE [LARGE SCALE GENOMIC DNA]</scope>
    <source>
        <strain evidence="12">DNT005</strain>
        <tissue evidence="12">Whole leaf</tissue>
    </source>
</reference>
<dbReference type="PANTHER" id="PTHR47950">
    <property type="entry name" value="CYTOCHROME P450, FAMILY 76, SUBFAMILY C, POLYPEPTIDE 5-RELATED"/>
    <property type="match status" value="1"/>
</dbReference>
<protein>
    <recommendedName>
        <fullName evidence="14">Cytochrome P450</fullName>
    </recommendedName>
</protein>
<gene>
    <name evidence="12" type="ORF">RD792_010615</name>
</gene>
<dbReference type="SUPFAM" id="SSF48264">
    <property type="entry name" value="Cytochrome P450"/>
    <property type="match status" value="2"/>
</dbReference>
<feature type="transmembrane region" description="Helical" evidence="11">
    <location>
        <begin position="366"/>
        <end position="388"/>
    </location>
</feature>
<keyword evidence="10 11" id="KW-0472">Membrane</keyword>
<evidence type="ECO:0000313" key="12">
    <source>
        <dbReference type="EMBL" id="KAK4483428.1"/>
    </source>
</evidence>
<dbReference type="CDD" id="cd11073">
    <property type="entry name" value="CYP76-like"/>
    <property type="match status" value="1"/>
</dbReference>
<dbReference type="PRINTS" id="PR00385">
    <property type="entry name" value="P450"/>
</dbReference>
<evidence type="ECO:0000256" key="4">
    <source>
        <dbReference type="ARBA" id="ARBA00022692"/>
    </source>
</evidence>
<dbReference type="InterPro" id="IPR036396">
    <property type="entry name" value="Cyt_P450_sf"/>
</dbReference>
<keyword evidence="7" id="KW-0560">Oxidoreductase</keyword>
<dbReference type="InterPro" id="IPR002401">
    <property type="entry name" value="Cyt_P450_E_grp-I"/>
</dbReference>
<evidence type="ECO:0000256" key="5">
    <source>
        <dbReference type="ARBA" id="ARBA00022723"/>
    </source>
</evidence>
<keyword evidence="6 11" id="KW-1133">Transmembrane helix</keyword>
<keyword evidence="13" id="KW-1185">Reference proteome</keyword>
<evidence type="ECO:0000256" key="9">
    <source>
        <dbReference type="ARBA" id="ARBA00023033"/>
    </source>
</evidence>
<name>A0ABR0D4A3_9LAMI</name>
<comment type="caution">
    <text evidence="12">The sequence shown here is derived from an EMBL/GenBank/DDBJ whole genome shotgun (WGS) entry which is preliminary data.</text>
</comment>
<accession>A0ABR0D4A3</accession>
<dbReference type="PRINTS" id="PR00463">
    <property type="entry name" value="EP450I"/>
</dbReference>
<keyword evidence="3" id="KW-0349">Heme</keyword>
<dbReference type="InterPro" id="IPR017972">
    <property type="entry name" value="Cyt_P450_CS"/>
</dbReference>
<dbReference type="PROSITE" id="PS00086">
    <property type="entry name" value="CYTOCHROME_P450"/>
    <property type="match status" value="2"/>
</dbReference>
<keyword evidence="5" id="KW-0479">Metal-binding</keyword>
<proteinExistence type="inferred from homology"/>
<dbReference type="Gene3D" id="1.10.630.10">
    <property type="entry name" value="Cytochrome P450"/>
    <property type="match status" value="2"/>
</dbReference>
<evidence type="ECO:0000256" key="2">
    <source>
        <dbReference type="ARBA" id="ARBA00010617"/>
    </source>
</evidence>
<evidence type="ECO:0008006" key="14">
    <source>
        <dbReference type="Google" id="ProtNLM"/>
    </source>
</evidence>
<evidence type="ECO:0000256" key="10">
    <source>
        <dbReference type="ARBA" id="ARBA00023136"/>
    </source>
</evidence>
<sequence length="865" mass="98152">MSRLDASQGLRKEKLQQLWDYVNDCCTSGEAVDIGRAAFNTSMNLMSTTLFSIDFAAFGTNSSQEFMEVFREIMALEGKPNFADYFPILQRVDPQGIFGGLKINFEKCFRVFDEIINQRLQERGLSSGCALENDMLEALLDLQQEKETELSFDDIKHLLLDLFVAGTDTSSVTVEWALTELMRNPEIMLKAQNALKNIIGHTEQIIQESDILKLPYLRAVVKETFRLHPAGPLSLPHKAKEDIEVSGYIVPKNSQISVNIWAIGRDSSTWSEPDLFMPERFLEQETDFHGRHFELIPFGGGRRMCLGMPLANRTVHLMVATFIHNFDWKLQGEIDMTENFGLTLQKATPLKAVPFKRNQEKYNSTFMDLFIFLLVLFSILWTVTLILTSNSKARKSSKLPPGPYQFPIIGNILQLGPKTHQSLAQLSKTYGPLMSLKLGSITTIVVSSPETAKSVLQTHDLSFSSRTIPSAALALNHGGFSVVWLPVGNKWRQLRKICKEQMFSVSRLDSSQDLRKEKLEKLRDYVRKCCETGRVVDIGEAAFTMSLNLVSTTLFSKEIAQFGSDSSQEMKDVFWGVMKCIAKPNLADFFPILKSVDPQGIMKQNTIYFEKLFKIFDGFIDEKLKFRSTNNENEVHDLLDALLDLNQRDESELSRIDIKHLLLDLFVAAADTTSTTVEWAMTELLRNPRKMSRVKTEIEDIVGQNGQIKESDISKLPYLQAVVKETFRLHPVVPLLVPHKAEDDIEINGYIVPKNAQVLVNVWASGRDSNVWPNADVFMPERFLSHSEIDFRGKDFELIPFGAGRRICPGLPLAYRMVHLMVATFVHKFGWKLEDGKNLEEIDVTEKFGLTLQKAIPMKAFPIEM</sequence>
<keyword evidence="8" id="KW-0408">Iron</keyword>
<evidence type="ECO:0000256" key="1">
    <source>
        <dbReference type="ARBA" id="ARBA00004167"/>
    </source>
</evidence>
<keyword evidence="4 11" id="KW-0812">Transmembrane</keyword>
<evidence type="ECO:0000256" key="7">
    <source>
        <dbReference type="ARBA" id="ARBA00023002"/>
    </source>
</evidence>
<dbReference type="Proteomes" id="UP001291926">
    <property type="component" value="Unassembled WGS sequence"/>
</dbReference>
<evidence type="ECO:0000256" key="11">
    <source>
        <dbReference type="SAM" id="Phobius"/>
    </source>
</evidence>
<evidence type="ECO:0000256" key="6">
    <source>
        <dbReference type="ARBA" id="ARBA00022989"/>
    </source>
</evidence>